<gene>
    <name evidence="6" type="ORF">E8A74_50280</name>
</gene>
<accession>A0A4U1IGB9</accession>
<reference evidence="6 7" key="1">
    <citation type="submission" date="2019-04" db="EMBL/GenBank/DDBJ databases">
        <authorList>
            <person name="Li Y."/>
            <person name="Wang J."/>
        </authorList>
    </citation>
    <scope>NUCLEOTIDE SEQUENCE [LARGE SCALE GENOMIC DNA]</scope>
    <source>
        <strain evidence="6 7">DSM 14668</strain>
    </source>
</reference>
<dbReference type="SUPFAM" id="SSF46785">
    <property type="entry name" value="Winged helix' DNA-binding domain"/>
    <property type="match status" value="1"/>
</dbReference>
<dbReference type="PANTHER" id="PTHR30537">
    <property type="entry name" value="HTH-TYPE TRANSCRIPTIONAL REGULATOR"/>
    <property type="match status" value="1"/>
</dbReference>
<dbReference type="FunFam" id="1.10.10.10:FF:000001">
    <property type="entry name" value="LysR family transcriptional regulator"/>
    <property type="match status" value="1"/>
</dbReference>
<dbReference type="InterPro" id="IPR036388">
    <property type="entry name" value="WH-like_DNA-bd_sf"/>
</dbReference>
<dbReference type="Pfam" id="PF00126">
    <property type="entry name" value="HTH_1"/>
    <property type="match status" value="1"/>
</dbReference>
<evidence type="ECO:0000256" key="4">
    <source>
        <dbReference type="ARBA" id="ARBA00023163"/>
    </source>
</evidence>
<dbReference type="SUPFAM" id="SSF53850">
    <property type="entry name" value="Periplasmic binding protein-like II"/>
    <property type="match status" value="1"/>
</dbReference>
<dbReference type="GO" id="GO:0003677">
    <property type="term" value="F:DNA binding"/>
    <property type="evidence" value="ECO:0007669"/>
    <property type="project" value="UniProtKB-KW"/>
</dbReference>
<sequence length="306" mass="33511">MDLINNLQSFLRVAETGSFSAVAAQRGVTQPAISRQVGALEEYLGAQLVQRSTQAVTLTEEGRNLLAPAQQLVDAAEGIRNMTGRGQREPVGSVRVAVPVPLGFYFSDRVSSLLTCHGELSIDLVMRDHVGSLVEEGLDLAVVAGTVEDSSLICRRVGWTSSFVVATPEYLAGRPLPREPSDLAGHDCIVHRRRGSDGTWWFTDRRKASTDEGRECAVKVGGRLSADNESAVYRAAVGGHGIANLSHLLVMDDIGSGRLCRLLPDHQCRRQPVYITYTSRRHLAQRTRAVMDFLVELIQEDPHMKL</sequence>
<dbReference type="Gene3D" id="3.40.190.290">
    <property type="match status" value="1"/>
</dbReference>
<evidence type="ECO:0000313" key="7">
    <source>
        <dbReference type="Proteomes" id="UP000309215"/>
    </source>
</evidence>
<feature type="domain" description="HTH lysR-type" evidence="5">
    <location>
        <begin position="1"/>
        <end position="59"/>
    </location>
</feature>
<evidence type="ECO:0000259" key="5">
    <source>
        <dbReference type="PROSITE" id="PS50931"/>
    </source>
</evidence>
<dbReference type="InterPro" id="IPR000847">
    <property type="entry name" value="LysR_HTH_N"/>
</dbReference>
<keyword evidence="7" id="KW-1185">Reference proteome</keyword>
<evidence type="ECO:0000313" key="6">
    <source>
        <dbReference type="EMBL" id="TKC92741.1"/>
    </source>
</evidence>
<dbReference type="PANTHER" id="PTHR30537:SF5">
    <property type="entry name" value="HTH-TYPE TRANSCRIPTIONAL ACTIVATOR TTDR-RELATED"/>
    <property type="match status" value="1"/>
</dbReference>
<dbReference type="InterPro" id="IPR058163">
    <property type="entry name" value="LysR-type_TF_proteobact-type"/>
</dbReference>
<dbReference type="CDD" id="cd08422">
    <property type="entry name" value="PBP2_CrgA_like"/>
    <property type="match status" value="1"/>
</dbReference>
<evidence type="ECO:0000256" key="1">
    <source>
        <dbReference type="ARBA" id="ARBA00009437"/>
    </source>
</evidence>
<dbReference type="Pfam" id="PF03466">
    <property type="entry name" value="LysR_substrate"/>
    <property type="match status" value="1"/>
</dbReference>
<comment type="caution">
    <text evidence="6">The sequence shown here is derived from an EMBL/GenBank/DDBJ whole genome shotgun (WGS) entry which is preliminary data.</text>
</comment>
<dbReference type="PRINTS" id="PR00039">
    <property type="entry name" value="HTHLYSR"/>
</dbReference>
<evidence type="ECO:0000256" key="2">
    <source>
        <dbReference type="ARBA" id="ARBA00023015"/>
    </source>
</evidence>
<dbReference type="Gene3D" id="1.10.10.10">
    <property type="entry name" value="Winged helix-like DNA-binding domain superfamily/Winged helix DNA-binding domain"/>
    <property type="match status" value="1"/>
</dbReference>
<dbReference type="GO" id="GO:0003700">
    <property type="term" value="F:DNA-binding transcription factor activity"/>
    <property type="evidence" value="ECO:0007669"/>
    <property type="project" value="InterPro"/>
</dbReference>
<name>A0A4U1IGB9_9BACT</name>
<dbReference type="PROSITE" id="PS50931">
    <property type="entry name" value="HTH_LYSR"/>
    <property type="match status" value="1"/>
</dbReference>
<keyword evidence="2" id="KW-0805">Transcription regulation</keyword>
<proteinExistence type="inferred from homology"/>
<dbReference type="AlphaFoldDB" id="A0A4U1IGB9"/>
<evidence type="ECO:0000256" key="3">
    <source>
        <dbReference type="ARBA" id="ARBA00023125"/>
    </source>
</evidence>
<dbReference type="Proteomes" id="UP000309215">
    <property type="component" value="Unassembled WGS sequence"/>
</dbReference>
<comment type="similarity">
    <text evidence="1">Belongs to the LysR transcriptional regulatory family.</text>
</comment>
<dbReference type="EMBL" id="SSMQ01000134">
    <property type="protein sequence ID" value="TKC92741.1"/>
    <property type="molecule type" value="Genomic_DNA"/>
</dbReference>
<organism evidence="6 7">
    <name type="scientific">Polyangium fumosum</name>
    <dbReference type="NCBI Taxonomy" id="889272"/>
    <lineage>
        <taxon>Bacteria</taxon>
        <taxon>Pseudomonadati</taxon>
        <taxon>Myxococcota</taxon>
        <taxon>Polyangia</taxon>
        <taxon>Polyangiales</taxon>
        <taxon>Polyangiaceae</taxon>
        <taxon>Polyangium</taxon>
    </lineage>
</organism>
<keyword evidence="3" id="KW-0238">DNA-binding</keyword>
<keyword evidence="4" id="KW-0804">Transcription</keyword>
<protein>
    <submittedName>
        <fullName evidence="6">LysR family transcriptional regulator</fullName>
    </submittedName>
</protein>
<dbReference type="OrthoDB" id="5416547at2"/>
<dbReference type="InterPro" id="IPR005119">
    <property type="entry name" value="LysR_subst-bd"/>
</dbReference>
<dbReference type="RefSeq" id="WP_136936347.1">
    <property type="nucleotide sequence ID" value="NZ_SSMQ01000134.1"/>
</dbReference>
<dbReference type="InterPro" id="IPR036390">
    <property type="entry name" value="WH_DNA-bd_sf"/>
</dbReference>